<evidence type="ECO:0000313" key="2">
    <source>
        <dbReference type="EMBL" id="EGV17635.1"/>
    </source>
</evidence>
<dbReference type="STRING" id="768671.ThimaDRAFT_3180"/>
<evidence type="ECO:0000256" key="1">
    <source>
        <dbReference type="SAM" id="SignalP"/>
    </source>
</evidence>
<accession>F9UE78</accession>
<evidence type="ECO:0000313" key="3">
    <source>
        <dbReference type="Proteomes" id="UP000005459"/>
    </source>
</evidence>
<dbReference type="eggNOG" id="ENOG502ZBR1">
    <property type="taxonomic scope" value="Bacteria"/>
</dbReference>
<reference evidence="2 3" key="1">
    <citation type="submission" date="2011-06" db="EMBL/GenBank/DDBJ databases">
        <title>The draft genome of Thiocapsa marina 5811.</title>
        <authorList>
            <consortium name="US DOE Joint Genome Institute (JGI-PGF)"/>
            <person name="Lucas S."/>
            <person name="Han J."/>
            <person name="Cheng J.-F."/>
            <person name="Goodwin L."/>
            <person name="Pitluck S."/>
            <person name="Peters L."/>
            <person name="Land M.L."/>
            <person name="Hauser L."/>
            <person name="Vogl K."/>
            <person name="Liu Z."/>
            <person name="Imhoff J."/>
            <person name="Thiel V."/>
            <person name="Frigaard N.-U."/>
            <person name="Bryant D."/>
            <person name="Woyke T.J."/>
        </authorList>
    </citation>
    <scope>NUCLEOTIDE SEQUENCE [LARGE SCALE GENOMIC DNA]</scope>
    <source>
        <strain evidence="2 3">5811</strain>
    </source>
</reference>
<dbReference type="AlphaFoldDB" id="F9UE78"/>
<evidence type="ECO:0008006" key="4">
    <source>
        <dbReference type="Google" id="ProtNLM"/>
    </source>
</evidence>
<dbReference type="EMBL" id="AFWV01000010">
    <property type="protein sequence ID" value="EGV17635.1"/>
    <property type="molecule type" value="Genomic_DNA"/>
</dbReference>
<dbReference type="OrthoDB" id="5815858at2"/>
<organism evidence="2 3">
    <name type="scientific">Thiocapsa marina 5811</name>
    <dbReference type="NCBI Taxonomy" id="768671"/>
    <lineage>
        <taxon>Bacteria</taxon>
        <taxon>Pseudomonadati</taxon>
        <taxon>Pseudomonadota</taxon>
        <taxon>Gammaproteobacteria</taxon>
        <taxon>Chromatiales</taxon>
        <taxon>Chromatiaceae</taxon>
        <taxon>Thiocapsa</taxon>
    </lineage>
</organism>
<name>F9UE78_9GAMM</name>
<gene>
    <name evidence="2" type="ORF">ThimaDRAFT_3180</name>
</gene>
<keyword evidence="3" id="KW-1185">Reference proteome</keyword>
<feature type="signal peptide" evidence="1">
    <location>
        <begin position="1"/>
        <end position="23"/>
    </location>
</feature>
<protein>
    <recommendedName>
        <fullName evidence="4">C-type lysozyme inhibitor domain-containing protein</fullName>
    </recommendedName>
</protein>
<sequence>MKQKASAVLMAALSMGWALPSAADSTQARCEIYPKGSDKMQTMVPCTFGQRQGYITITREDGVTYELSPVGDRPGNFRDQDGRAVYRQSGLGEAGLIFRFPTQSVFVYWDNAASAGAAADNATAPFATKYEGGEYDATTLLRCKTAGDTEFGNCPAGILRMDGGQASIVIQSPHRAEFTVNFKTDAVNATVGDVTAKLNGDLWTVTRDNGEVYEVPLSAIEGG</sequence>
<proteinExistence type="predicted"/>
<keyword evidence="1" id="KW-0732">Signal</keyword>
<feature type="chain" id="PRO_5003388607" description="C-type lysozyme inhibitor domain-containing protein" evidence="1">
    <location>
        <begin position="24"/>
        <end position="223"/>
    </location>
</feature>
<dbReference type="RefSeq" id="WP_007194052.1">
    <property type="nucleotide sequence ID" value="NZ_AFWV01000010.1"/>
</dbReference>
<dbReference type="Proteomes" id="UP000005459">
    <property type="component" value="Unassembled WGS sequence"/>
</dbReference>